<protein>
    <submittedName>
        <fullName evidence="1">Uncharacterized protein</fullName>
    </submittedName>
</protein>
<organism evidence="1">
    <name type="scientific">marine sediment metagenome</name>
    <dbReference type="NCBI Taxonomy" id="412755"/>
    <lineage>
        <taxon>unclassified sequences</taxon>
        <taxon>metagenomes</taxon>
        <taxon>ecological metagenomes</taxon>
    </lineage>
</organism>
<dbReference type="AlphaFoldDB" id="A0A0F9G635"/>
<name>A0A0F9G635_9ZZZZ</name>
<gene>
    <name evidence="1" type="ORF">LCGC14_2222340</name>
</gene>
<reference evidence="1" key="1">
    <citation type="journal article" date="2015" name="Nature">
        <title>Complex archaea that bridge the gap between prokaryotes and eukaryotes.</title>
        <authorList>
            <person name="Spang A."/>
            <person name="Saw J.H."/>
            <person name="Jorgensen S.L."/>
            <person name="Zaremba-Niedzwiedzka K."/>
            <person name="Martijn J."/>
            <person name="Lind A.E."/>
            <person name="van Eijk R."/>
            <person name="Schleper C."/>
            <person name="Guy L."/>
            <person name="Ettema T.J."/>
        </authorList>
    </citation>
    <scope>NUCLEOTIDE SEQUENCE</scope>
</reference>
<evidence type="ECO:0000313" key="1">
    <source>
        <dbReference type="EMBL" id="KKL58737.1"/>
    </source>
</evidence>
<dbReference type="EMBL" id="LAZR01029718">
    <property type="protein sequence ID" value="KKL58737.1"/>
    <property type="molecule type" value="Genomic_DNA"/>
</dbReference>
<accession>A0A0F9G635</accession>
<comment type="caution">
    <text evidence="1">The sequence shown here is derived from an EMBL/GenBank/DDBJ whole genome shotgun (WGS) entry which is preliminary data.</text>
</comment>
<sequence>MNYDSTKAERVFRDGQCIGVLMPVIREYTTKHIPTSPTVPYLRLVPTRNTS</sequence>
<proteinExistence type="predicted"/>